<protein>
    <submittedName>
        <fullName evidence="1">Uncharacterized protein</fullName>
    </submittedName>
</protein>
<evidence type="ECO:0000313" key="2">
    <source>
        <dbReference type="Proteomes" id="UP000185161"/>
    </source>
</evidence>
<gene>
    <name evidence="1" type="ORF">BRX40_13750</name>
</gene>
<keyword evidence="2" id="KW-1185">Reference proteome</keyword>
<dbReference type="AlphaFoldDB" id="A0A1L6JGH7"/>
<name>A0A1L6JGH7_9SPHN</name>
<proteinExistence type="predicted"/>
<evidence type="ECO:0000313" key="1">
    <source>
        <dbReference type="EMBL" id="APR55039.1"/>
    </source>
</evidence>
<reference evidence="2" key="1">
    <citation type="submission" date="2016-12" db="EMBL/GenBank/DDBJ databases">
        <title>Whole genome sequencing of Sphingomonas sp. ABOJV.</title>
        <authorList>
            <person name="Conlan S."/>
            <person name="Thomas P.J."/>
            <person name="Mullikin J."/>
            <person name="Palmore T.N."/>
            <person name="Frank K.M."/>
            <person name="Segre J.A."/>
        </authorList>
    </citation>
    <scope>NUCLEOTIDE SEQUENCE [LARGE SCALE GENOMIC DNA]</scope>
    <source>
        <strain evidence="2">ABOJV</strain>
    </source>
</reference>
<organism evidence="1 2">
    <name type="scientific">Sphingomonas koreensis</name>
    <dbReference type="NCBI Taxonomy" id="93064"/>
    <lineage>
        <taxon>Bacteria</taxon>
        <taxon>Pseudomonadati</taxon>
        <taxon>Pseudomonadota</taxon>
        <taxon>Alphaproteobacteria</taxon>
        <taxon>Sphingomonadales</taxon>
        <taxon>Sphingomonadaceae</taxon>
        <taxon>Sphingomonas</taxon>
    </lineage>
</organism>
<dbReference type="Proteomes" id="UP000185161">
    <property type="component" value="Chromosome"/>
</dbReference>
<accession>A0A1L6JGH7</accession>
<dbReference type="EMBL" id="CP018820">
    <property type="protein sequence ID" value="APR55039.1"/>
    <property type="molecule type" value="Genomic_DNA"/>
</dbReference>
<sequence length="174" mass="19397">MTPEVERVVAQREAYGHRAGTPETHERAAATRQGALARLHKSGAIDAMQLASAEQIAVIAERIGAGLSLRTMSMETRVDRTPMFDTRIRESLGAVRAEMAYSRWRGALGVFCAPVLEMIVEDRGVTIVAKRYGFHVRRGRTMLIDALDMWGRMFAEACRMVDDRDLAIAHARLN</sequence>
<dbReference type="KEGG" id="skr:BRX40_13750"/>